<dbReference type="PANTHER" id="PTHR43568:SF1">
    <property type="entry name" value="P PROTEIN"/>
    <property type="match status" value="1"/>
</dbReference>
<evidence type="ECO:0000259" key="9">
    <source>
        <dbReference type="Pfam" id="PF03600"/>
    </source>
</evidence>
<comment type="subcellular location">
    <subcellularLocation>
        <location evidence="1">Cell membrane</location>
        <topology evidence="1">Multi-pass membrane protein</topology>
    </subcellularLocation>
</comment>
<dbReference type="AlphaFoldDB" id="A0A7I7KS58"/>
<proteinExistence type="inferred from homology"/>
<sequence length="435" mass="46751">MTPATIMMYLAVAIFVVSYAFIISERFNKTTVALVGAGLMIILPVVDSPDVFYSAETGIDWDVIFLMFGMMMIVSILRQTGVFEYAAIWAAKRANGSPLRIMILLMLVMAAASALLPNVVSVLLIAPVTLLVCDRLEINPVPMLMAEVFASNIGGAATLVGDPPNIIIGARKGLSFNAFLFNMAPIVIIVMLVFVAITPLLFRSFSAVSPERVADVMALDERELIRDRKLLVRCGAVMAVVFAGFIVSPTIHIQPSLVALLGGGLLILVSKMEKDDYLSNVEWDTLLFIVGLFIMVGALLKTGVIEHLGNLAADATGSSPLFTTMLILGVSTLVSGIIDNVPYVATMTPIVTHLANAMPHQEHGNAFWWSLALGGDLGGNLTAVGSSANIVMIGIALRSGYSISFWEFTRKGIVITAISTVLCGLYLWLRYFALA</sequence>
<protein>
    <submittedName>
        <fullName evidence="10">46 kDa membrane protein</fullName>
    </submittedName>
</protein>
<dbReference type="PRINTS" id="PR00758">
    <property type="entry name" value="ARSENICPUMP"/>
</dbReference>
<keyword evidence="7 8" id="KW-0472">Membrane</keyword>
<dbReference type="InterPro" id="IPR051475">
    <property type="entry name" value="Diverse_Ion_Transporter"/>
</dbReference>
<dbReference type="Proteomes" id="UP000465866">
    <property type="component" value="Chromosome"/>
</dbReference>
<evidence type="ECO:0000256" key="5">
    <source>
        <dbReference type="ARBA" id="ARBA00022692"/>
    </source>
</evidence>
<evidence type="ECO:0000256" key="4">
    <source>
        <dbReference type="ARBA" id="ARBA00022475"/>
    </source>
</evidence>
<feature type="transmembrane region" description="Helical" evidence="8">
    <location>
        <begin position="253"/>
        <end position="269"/>
    </location>
</feature>
<keyword evidence="4" id="KW-1003">Cell membrane</keyword>
<evidence type="ECO:0000256" key="6">
    <source>
        <dbReference type="ARBA" id="ARBA00022989"/>
    </source>
</evidence>
<feature type="transmembrane region" description="Helical" evidence="8">
    <location>
        <begin position="230"/>
        <end position="247"/>
    </location>
</feature>
<evidence type="ECO:0000256" key="3">
    <source>
        <dbReference type="ARBA" id="ARBA00022448"/>
    </source>
</evidence>
<dbReference type="RefSeq" id="WP_163774615.1">
    <property type="nucleotide sequence ID" value="NZ_JACKUP010000021.1"/>
</dbReference>
<feature type="domain" description="Citrate transporter-like" evidence="9">
    <location>
        <begin position="19"/>
        <end position="374"/>
    </location>
</feature>
<keyword evidence="3" id="KW-0813">Transport</keyword>
<evidence type="ECO:0000256" key="7">
    <source>
        <dbReference type="ARBA" id="ARBA00023136"/>
    </source>
</evidence>
<feature type="transmembrane region" description="Helical" evidence="8">
    <location>
        <begin position="66"/>
        <end position="91"/>
    </location>
</feature>
<keyword evidence="5 8" id="KW-0812">Transmembrane</keyword>
<dbReference type="GO" id="GO:0005886">
    <property type="term" value="C:plasma membrane"/>
    <property type="evidence" value="ECO:0007669"/>
    <property type="project" value="UniProtKB-SubCell"/>
</dbReference>
<dbReference type="GO" id="GO:0015105">
    <property type="term" value="F:arsenite transmembrane transporter activity"/>
    <property type="evidence" value="ECO:0007669"/>
    <property type="project" value="InterPro"/>
</dbReference>
<name>A0A7I7KS58_9MYCO</name>
<organism evidence="10 11">
    <name type="scientific">Mycobacterium cookii</name>
    <dbReference type="NCBI Taxonomy" id="1775"/>
    <lineage>
        <taxon>Bacteria</taxon>
        <taxon>Bacillati</taxon>
        <taxon>Actinomycetota</taxon>
        <taxon>Actinomycetes</taxon>
        <taxon>Mycobacteriales</taxon>
        <taxon>Mycobacteriaceae</taxon>
        <taxon>Mycobacterium</taxon>
    </lineage>
</organism>
<feature type="transmembrane region" description="Helical" evidence="8">
    <location>
        <begin position="281"/>
        <end position="300"/>
    </location>
</feature>
<evidence type="ECO:0000313" key="11">
    <source>
        <dbReference type="Proteomes" id="UP000465866"/>
    </source>
</evidence>
<feature type="transmembrane region" description="Helical" evidence="8">
    <location>
        <begin position="30"/>
        <end position="46"/>
    </location>
</feature>
<feature type="transmembrane region" description="Helical" evidence="8">
    <location>
        <begin position="179"/>
        <end position="202"/>
    </location>
</feature>
<keyword evidence="6 8" id="KW-1133">Transmembrane helix</keyword>
<gene>
    <name evidence="10" type="primary">ag45</name>
    <name evidence="10" type="ORF">MCOO_02630</name>
</gene>
<dbReference type="PANTHER" id="PTHR43568">
    <property type="entry name" value="P PROTEIN"/>
    <property type="match status" value="1"/>
</dbReference>
<dbReference type="InterPro" id="IPR004680">
    <property type="entry name" value="Cit_transptr-like_dom"/>
</dbReference>
<feature type="transmembrane region" description="Helical" evidence="8">
    <location>
        <begin position="412"/>
        <end position="429"/>
    </location>
</feature>
<evidence type="ECO:0000256" key="1">
    <source>
        <dbReference type="ARBA" id="ARBA00004651"/>
    </source>
</evidence>
<dbReference type="KEGG" id="mcoo:MCOO_02630"/>
<keyword evidence="11" id="KW-1185">Reference proteome</keyword>
<dbReference type="CDD" id="cd01116">
    <property type="entry name" value="P_permease"/>
    <property type="match status" value="1"/>
</dbReference>
<dbReference type="Pfam" id="PF03600">
    <property type="entry name" value="CitMHS"/>
    <property type="match status" value="1"/>
</dbReference>
<evidence type="ECO:0000256" key="8">
    <source>
        <dbReference type="SAM" id="Phobius"/>
    </source>
</evidence>
<feature type="transmembrane region" description="Helical" evidence="8">
    <location>
        <begin position="6"/>
        <end position="23"/>
    </location>
</feature>
<feature type="transmembrane region" description="Helical" evidence="8">
    <location>
        <begin position="320"/>
        <end position="338"/>
    </location>
</feature>
<feature type="transmembrane region" description="Helical" evidence="8">
    <location>
        <begin position="103"/>
        <end position="126"/>
    </location>
</feature>
<dbReference type="EMBL" id="AP022569">
    <property type="protein sequence ID" value="BBX44248.1"/>
    <property type="molecule type" value="Genomic_DNA"/>
</dbReference>
<dbReference type="InterPro" id="IPR000802">
    <property type="entry name" value="Arsenical_pump_ArsB"/>
</dbReference>
<evidence type="ECO:0000313" key="10">
    <source>
        <dbReference type="EMBL" id="BBX44248.1"/>
    </source>
</evidence>
<reference evidence="10 11" key="1">
    <citation type="journal article" date="2019" name="Emerg. Microbes Infect.">
        <title>Comprehensive subspecies identification of 175 nontuberculous mycobacteria species based on 7547 genomic profiles.</title>
        <authorList>
            <person name="Matsumoto Y."/>
            <person name="Kinjo T."/>
            <person name="Motooka D."/>
            <person name="Nabeya D."/>
            <person name="Jung N."/>
            <person name="Uechi K."/>
            <person name="Horii T."/>
            <person name="Iida T."/>
            <person name="Fujita J."/>
            <person name="Nakamura S."/>
        </authorList>
    </citation>
    <scope>NUCLEOTIDE SEQUENCE [LARGE SCALE GENOMIC DNA]</scope>
    <source>
        <strain evidence="10 11">JCM 12404</strain>
    </source>
</reference>
<accession>A0A7I7KS58</accession>
<evidence type="ECO:0000256" key="2">
    <source>
        <dbReference type="ARBA" id="ARBA00009843"/>
    </source>
</evidence>
<comment type="similarity">
    <text evidence="2">Belongs to the CitM (TC 2.A.11) transporter family.</text>
</comment>